<evidence type="ECO:0000256" key="1">
    <source>
        <dbReference type="ARBA" id="ARBA00007665"/>
    </source>
</evidence>
<reference evidence="4" key="1">
    <citation type="journal article" date="2014" name="Int. J. Syst. Evol. Microbiol.">
        <title>Complete genome sequence of Corynebacterium casei LMG S-19264T (=DSM 44701T), isolated from a smear-ripened cheese.</title>
        <authorList>
            <consortium name="US DOE Joint Genome Institute (JGI-PGF)"/>
            <person name="Walter F."/>
            <person name="Albersmeier A."/>
            <person name="Kalinowski J."/>
            <person name="Ruckert C."/>
        </authorList>
    </citation>
    <scope>NUCLEOTIDE SEQUENCE</scope>
    <source>
        <strain evidence="4">NBRC 110071</strain>
    </source>
</reference>
<comment type="caution">
    <text evidence="4">The sequence shown here is derived from an EMBL/GenBank/DDBJ whole genome shotgun (WGS) entry which is preliminary data.</text>
</comment>
<dbReference type="PANTHER" id="PTHR16301">
    <property type="entry name" value="IMPACT-RELATED"/>
    <property type="match status" value="1"/>
</dbReference>
<comment type="similarity">
    <text evidence="1">Belongs to the IMPACT family.</text>
</comment>
<organism evidence="4 5">
    <name type="scientific">Litoribrevibacter albus</name>
    <dbReference type="NCBI Taxonomy" id="1473156"/>
    <lineage>
        <taxon>Bacteria</taxon>
        <taxon>Pseudomonadati</taxon>
        <taxon>Pseudomonadota</taxon>
        <taxon>Gammaproteobacteria</taxon>
        <taxon>Oceanospirillales</taxon>
        <taxon>Oceanospirillaceae</taxon>
        <taxon>Litoribrevibacter</taxon>
    </lineage>
</organism>
<dbReference type="InterPro" id="IPR020569">
    <property type="entry name" value="UPF0029_Impact_CS"/>
</dbReference>
<evidence type="ECO:0000259" key="2">
    <source>
        <dbReference type="Pfam" id="PF01205"/>
    </source>
</evidence>
<sequence length="200" mass="22952">MPIYRTPAQSLIHEYEEKKSRFVTYLARINNEQDFKTWLSEIQAEHPKASHHCWAYILRMPKDAHGWNQSDDGEPKGTAGRPMLNVLTHADVGECAVVIARYFGGIKLGAGGLVRAYSTATKQALDQAEWLPLEHKTQVNLISNYQEINQVQRWLEQHQIQPDAHNFGEHAELLLSINESLFDEFTSFVEDLRNTHIKNT</sequence>
<feature type="domain" description="UPF0029" evidence="3">
    <location>
        <begin position="144"/>
        <end position="192"/>
    </location>
</feature>
<dbReference type="InterPro" id="IPR015269">
    <property type="entry name" value="UPF0029_Impact_C"/>
</dbReference>
<gene>
    <name evidence="4" type="ORF">GCM10007876_17060</name>
</gene>
<dbReference type="GO" id="GO:0032561">
    <property type="term" value="F:guanyl ribonucleotide binding"/>
    <property type="evidence" value="ECO:0007669"/>
    <property type="project" value="UniProtKB-ARBA"/>
</dbReference>
<dbReference type="InterPro" id="IPR023582">
    <property type="entry name" value="Impact"/>
</dbReference>
<evidence type="ECO:0000313" key="5">
    <source>
        <dbReference type="Proteomes" id="UP001161389"/>
    </source>
</evidence>
<protein>
    <submittedName>
        <fullName evidence="4">IMPACT family member</fullName>
    </submittedName>
</protein>
<dbReference type="PROSITE" id="PS00910">
    <property type="entry name" value="UPF0029"/>
    <property type="match status" value="1"/>
</dbReference>
<dbReference type="RefSeq" id="WP_284380747.1">
    <property type="nucleotide sequence ID" value="NZ_BSNM01000011.1"/>
</dbReference>
<dbReference type="SUPFAM" id="SSF54211">
    <property type="entry name" value="Ribosomal protein S5 domain 2-like"/>
    <property type="match status" value="1"/>
</dbReference>
<dbReference type="InterPro" id="IPR035647">
    <property type="entry name" value="EFG_III/V"/>
</dbReference>
<reference evidence="4" key="2">
    <citation type="submission" date="2023-01" db="EMBL/GenBank/DDBJ databases">
        <title>Draft genome sequence of Litoribrevibacter albus strain NBRC 110071.</title>
        <authorList>
            <person name="Sun Q."/>
            <person name="Mori K."/>
        </authorList>
    </citation>
    <scope>NUCLEOTIDE SEQUENCE</scope>
    <source>
        <strain evidence="4">NBRC 110071</strain>
    </source>
</reference>
<dbReference type="InterPro" id="IPR001498">
    <property type="entry name" value="Impact_N"/>
</dbReference>
<dbReference type="Gene3D" id="3.30.230.30">
    <property type="entry name" value="Impact, N-terminal domain"/>
    <property type="match status" value="1"/>
</dbReference>
<dbReference type="GO" id="GO:0043168">
    <property type="term" value="F:anion binding"/>
    <property type="evidence" value="ECO:0007669"/>
    <property type="project" value="UniProtKB-ARBA"/>
</dbReference>
<dbReference type="InterPro" id="IPR020568">
    <property type="entry name" value="Ribosomal_Su5_D2-typ_SF"/>
</dbReference>
<dbReference type="AlphaFoldDB" id="A0AA37W5H6"/>
<dbReference type="PANTHER" id="PTHR16301:SF20">
    <property type="entry name" value="IMPACT FAMILY MEMBER YIGZ"/>
    <property type="match status" value="1"/>
</dbReference>
<name>A0AA37W5H6_9GAMM</name>
<dbReference type="SUPFAM" id="SSF54980">
    <property type="entry name" value="EF-G C-terminal domain-like"/>
    <property type="match status" value="1"/>
</dbReference>
<dbReference type="InterPro" id="IPR015796">
    <property type="entry name" value="Impact_YigZ-like"/>
</dbReference>
<dbReference type="GO" id="GO:0006446">
    <property type="term" value="P:regulation of translational initiation"/>
    <property type="evidence" value="ECO:0007669"/>
    <property type="project" value="TreeGrafter"/>
</dbReference>
<dbReference type="GO" id="GO:0005737">
    <property type="term" value="C:cytoplasm"/>
    <property type="evidence" value="ECO:0007669"/>
    <property type="project" value="TreeGrafter"/>
</dbReference>
<dbReference type="InterPro" id="IPR036956">
    <property type="entry name" value="Impact_N_sf"/>
</dbReference>
<evidence type="ECO:0000313" key="4">
    <source>
        <dbReference type="EMBL" id="GLQ31227.1"/>
    </source>
</evidence>
<dbReference type="Proteomes" id="UP001161389">
    <property type="component" value="Unassembled WGS sequence"/>
</dbReference>
<accession>A0AA37W5H6</accession>
<evidence type="ECO:0000259" key="3">
    <source>
        <dbReference type="Pfam" id="PF09186"/>
    </source>
</evidence>
<keyword evidence="5" id="KW-1185">Reference proteome</keyword>
<proteinExistence type="inferred from homology"/>
<dbReference type="GO" id="GO:0017111">
    <property type="term" value="F:ribonucleoside triphosphate phosphatase activity"/>
    <property type="evidence" value="ECO:0007669"/>
    <property type="project" value="UniProtKB-ARBA"/>
</dbReference>
<dbReference type="Pfam" id="PF01205">
    <property type="entry name" value="Impact_N"/>
    <property type="match status" value="1"/>
</dbReference>
<dbReference type="NCBIfam" id="TIGR00257">
    <property type="entry name" value="IMPACT_YIGZ"/>
    <property type="match status" value="1"/>
</dbReference>
<dbReference type="EMBL" id="BSNM01000011">
    <property type="protein sequence ID" value="GLQ31227.1"/>
    <property type="molecule type" value="Genomic_DNA"/>
</dbReference>
<dbReference type="Pfam" id="PF09186">
    <property type="entry name" value="DUF1949"/>
    <property type="match status" value="1"/>
</dbReference>
<feature type="domain" description="Impact N-terminal" evidence="2">
    <location>
        <begin position="18"/>
        <end position="125"/>
    </location>
</feature>